<gene>
    <name evidence="1" type="ORF">CIPAW_09G084300</name>
</gene>
<dbReference type="Proteomes" id="UP000811609">
    <property type="component" value="Chromosome 9"/>
</dbReference>
<dbReference type="EMBL" id="CM031817">
    <property type="protein sequence ID" value="KAG6641583.1"/>
    <property type="molecule type" value="Genomic_DNA"/>
</dbReference>
<proteinExistence type="predicted"/>
<evidence type="ECO:0000313" key="1">
    <source>
        <dbReference type="EMBL" id="KAG6641583.1"/>
    </source>
</evidence>
<keyword evidence="2" id="KW-1185">Reference proteome</keyword>
<organism evidence="1 2">
    <name type="scientific">Carya illinoinensis</name>
    <name type="common">Pecan</name>
    <dbReference type="NCBI Taxonomy" id="32201"/>
    <lineage>
        <taxon>Eukaryota</taxon>
        <taxon>Viridiplantae</taxon>
        <taxon>Streptophyta</taxon>
        <taxon>Embryophyta</taxon>
        <taxon>Tracheophyta</taxon>
        <taxon>Spermatophyta</taxon>
        <taxon>Magnoliopsida</taxon>
        <taxon>eudicotyledons</taxon>
        <taxon>Gunneridae</taxon>
        <taxon>Pentapetalae</taxon>
        <taxon>rosids</taxon>
        <taxon>fabids</taxon>
        <taxon>Fagales</taxon>
        <taxon>Juglandaceae</taxon>
        <taxon>Carya</taxon>
    </lineage>
</organism>
<evidence type="ECO:0000313" key="2">
    <source>
        <dbReference type="Proteomes" id="UP000811609"/>
    </source>
</evidence>
<comment type="caution">
    <text evidence="1">The sequence shown here is derived from an EMBL/GenBank/DDBJ whole genome shotgun (WGS) entry which is preliminary data.</text>
</comment>
<name>A0A8T1PIM1_CARIL</name>
<reference evidence="1" key="1">
    <citation type="submission" date="2020-12" db="EMBL/GenBank/DDBJ databases">
        <title>WGS assembly of Carya illinoinensis cv. Pawnee.</title>
        <authorList>
            <person name="Platts A."/>
            <person name="Shu S."/>
            <person name="Wright S."/>
            <person name="Barry K."/>
            <person name="Edger P."/>
            <person name="Pires J.C."/>
            <person name="Schmutz J."/>
        </authorList>
    </citation>
    <scope>NUCLEOTIDE SEQUENCE</scope>
    <source>
        <tissue evidence="1">Leaf</tissue>
    </source>
</reference>
<accession>A0A8T1PIM1</accession>
<protein>
    <submittedName>
        <fullName evidence="1">Uncharacterized protein</fullName>
    </submittedName>
</protein>
<dbReference type="AlphaFoldDB" id="A0A8T1PIM1"/>
<sequence>MGLTIRTQRSPSSRFFGPGSCHTLQNCLAIVSELTMQFVLVGLRQSSSRVRVG</sequence>